<dbReference type="CDD" id="cd01948">
    <property type="entry name" value="EAL"/>
    <property type="match status" value="1"/>
</dbReference>
<dbReference type="EMBL" id="MAXA01000001">
    <property type="protein sequence ID" value="OHV47027.1"/>
    <property type="molecule type" value="Genomic_DNA"/>
</dbReference>
<feature type="transmembrane region" description="Helical" evidence="1">
    <location>
        <begin position="101"/>
        <end position="118"/>
    </location>
</feature>
<keyword evidence="1" id="KW-0812">Transmembrane</keyword>
<dbReference type="Gene3D" id="3.30.70.270">
    <property type="match status" value="1"/>
</dbReference>
<dbReference type="SUPFAM" id="SSF141868">
    <property type="entry name" value="EAL domain-like"/>
    <property type="match status" value="1"/>
</dbReference>
<dbReference type="OrthoDB" id="23692at2"/>
<dbReference type="SMART" id="SM00052">
    <property type="entry name" value="EAL"/>
    <property type="match status" value="1"/>
</dbReference>
<dbReference type="InterPro" id="IPR001633">
    <property type="entry name" value="EAL_dom"/>
</dbReference>
<feature type="transmembrane region" description="Helical" evidence="1">
    <location>
        <begin position="193"/>
        <end position="214"/>
    </location>
</feature>
<feature type="transmembrane region" description="Helical" evidence="1">
    <location>
        <begin position="30"/>
        <end position="47"/>
    </location>
</feature>
<gene>
    <name evidence="4" type="ORF">BBK14_01445</name>
</gene>
<dbReference type="InterPro" id="IPR029787">
    <property type="entry name" value="Nucleotide_cyclase"/>
</dbReference>
<dbReference type="Gene3D" id="3.20.20.450">
    <property type="entry name" value="EAL domain"/>
    <property type="match status" value="1"/>
</dbReference>
<feature type="transmembrane region" description="Helical" evidence="1">
    <location>
        <begin position="54"/>
        <end position="73"/>
    </location>
</feature>
<dbReference type="InterPro" id="IPR050706">
    <property type="entry name" value="Cyclic-di-GMP_PDE-like"/>
</dbReference>
<dbReference type="PANTHER" id="PTHR33121">
    <property type="entry name" value="CYCLIC DI-GMP PHOSPHODIESTERASE PDEF"/>
    <property type="match status" value="1"/>
</dbReference>
<feature type="transmembrane region" description="Helical" evidence="1">
    <location>
        <begin position="130"/>
        <end position="151"/>
    </location>
</feature>
<dbReference type="SMART" id="SM00267">
    <property type="entry name" value="GGDEF"/>
    <property type="match status" value="1"/>
</dbReference>
<sequence length="843" mass="88594">MLLLLAAVLFVAVTITGTRGSEPAVVALRSFVTLVSGLLCILRAVLLRGERPPWALFGAGIISYGAASVYFSLAVSGPAEGAAAEGAAAEGAAVEVSAADVGWLLFYPACYVAVILLLRQRVLRFHASVWLDALVGVLGVAALSSGIGARLTTDGPADISSVVVGLVYPLADLLLVLLVVTVFGLLRWHPGRVWWLLGGGLVGFALADSCVFVLMADGDYAPGGLLDIVWVLSLLAPAFAAWQRQPWRKPARMSGWSVIAVPLVLTVLALALLVIGSMMDLPLLTVVLAAATVLTALARAAMTFVEVQQLAESKVLARTDDLTGLTNRRGFIERLSTLEGNIADGDSFALLLLDLDRFKEINDSLGHHVGDALLVEVGSRIAGALRPGDLHARLGGDEFAVLLEHADADTARRVADRVLVALSGAFEVGGMTLHVGASIGAALYPDHAADAQTLLQRADVAMYGAKSGRTGVEYYRPGAEVNTLLRLDMIESLRAALGTGQLEVHYQIKVELDSGRSHGVEALVRWRHPTRGLLTPESFVPLAEQAGLMRMLTIEVLETSLAQCRRWREAGLEVAVAVNLSASDLLDRAFPDQVRGLLAQYGLLPSALELEITETTLMLDRVRTAAVLGELRELGVQIAVDDYGTGYSSLAYLQELPVDMLKMDKSFVTRLEDGSGLRRAKAEAIVRSTVGLAHALGLRIVVEGVESASALDKLRNYGCDVAQGYFLGRPRPADEVTAMLSSPVVRAAVDAAATEATTKATTEATTTAQAAAEVAAEVVDVSSAEAAGETVAVAQAEALAQAEAVAQAEAAATAEAAARIAAEIDDHDDGGTGARTPAGQLWG</sequence>
<proteinExistence type="predicted"/>
<feature type="transmembrane region" description="Helical" evidence="1">
    <location>
        <begin position="220"/>
        <end position="242"/>
    </location>
</feature>
<feature type="transmembrane region" description="Helical" evidence="1">
    <location>
        <begin position="254"/>
        <end position="275"/>
    </location>
</feature>
<accession>A0A1S1RLU7</accession>
<keyword evidence="1" id="KW-0472">Membrane</keyword>
<evidence type="ECO:0000259" key="3">
    <source>
        <dbReference type="PROSITE" id="PS50887"/>
    </source>
</evidence>
<dbReference type="CDD" id="cd01949">
    <property type="entry name" value="GGDEF"/>
    <property type="match status" value="1"/>
</dbReference>
<name>A0A1S1RLU7_9ACTN</name>
<dbReference type="Proteomes" id="UP000179769">
    <property type="component" value="Unassembled WGS sequence"/>
</dbReference>
<dbReference type="InterPro" id="IPR043128">
    <property type="entry name" value="Rev_trsase/Diguanyl_cyclase"/>
</dbReference>
<dbReference type="PROSITE" id="PS50883">
    <property type="entry name" value="EAL"/>
    <property type="match status" value="1"/>
</dbReference>
<dbReference type="PANTHER" id="PTHR33121:SF70">
    <property type="entry name" value="SIGNALING PROTEIN YKOW"/>
    <property type="match status" value="1"/>
</dbReference>
<organism evidence="4 5">
    <name type="scientific">Parafrankia soli</name>
    <dbReference type="NCBI Taxonomy" id="2599596"/>
    <lineage>
        <taxon>Bacteria</taxon>
        <taxon>Bacillati</taxon>
        <taxon>Actinomycetota</taxon>
        <taxon>Actinomycetes</taxon>
        <taxon>Frankiales</taxon>
        <taxon>Frankiaceae</taxon>
        <taxon>Parafrankia</taxon>
    </lineage>
</organism>
<dbReference type="InterPro" id="IPR000160">
    <property type="entry name" value="GGDEF_dom"/>
</dbReference>
<dbReference type="SUPFAM" id="SSF55073">
    <property type="entry name" value="Nucleotide cyclase"/>
    <property type="match status" value="1"/>
</dbReference>
<dbReference type="Pfam" id="PF00563">
    <property type="entry name" value="EAL"/>
    <property type="match status" value="1"/>
</dbReference>
<dbReference type="Pfam" id="PF00990">
    <property type="entry name" value="GGDEF"/>
    <property type="match status" value="1"/>
</dbReference>
<evidence type="ECO:0000313" key="5">
    <source>
        <dbReference type="Proteomes" id="UP000179769"/>
    </source>
</evidence>
<protein>
    <submittedName>
        <fullName evidence="4">Diguanylate cyclase</fullName>
    </submittedName>
</protein>
<dbReference type="PROSITE" id="PS50887">
    <property type="entry name" value="GGDEF"/>
    <property type="match status" value="1"/>
</dbReference>
<evidence type="ECO:0000259" key="2">
    <source>
        <dbReference type="PROSITE" id="PS50883"/>
    </source>
</evidence>
<reference evidence="5" key="1">
    <citation type="submission" date="2016-07" db="EMBL/GenBank/DDBJ databases">
        <title>Frankia sp. NRRL B-16219 Genome sequencing.</title>
        <authorList>
            <person name="Ghodhbane-Gtari F."/>
            <person name="Swanson E."/>
            <person name="Gueddou A."/>
            <person name="Louati M."/>
            <person name="Nouioui I."/>
            <person name="Hezbri K."/>
            <person name="Abebe-Akele F."/>
            <person name="Simpson S."/>
            <person name="Morris K."/>
            <person name="Thomas K."/>
            <person name="Gtari M."/>
            <person name="Tisa L.S."/>
        </authorList>
    </citation>
    <scope>NUCLEOTIDE SEQUENCE [LARGE SCALE GENOMIC DNA]</scope>
    <source>
        <strain evidence="5">NRRL B-16219</strain>
    </source>
</reference>
<keyword evidence="5" id="KW-1185">Reference proteome</keyword>
<comment type="caution">
    <text evidence="4">The sequence shown here is derived from an EMBL/GenBank/DDBJ whole genome shotgun (WGS) entry which is preliminary data.</text>
</comment>
<feature type="domain" description="GGDEF" evidence="3">
    <location>
        <begin position="346"/>
        <end position="477"/>
    </location>
</feature>
<feature type="domain" description="EAL" evidence="2">
    <location>
        <begin position="486"/>
        <end position="744"/>
    </location>
</feature>
<keyword evidence="1" id="KW-1133">Transmembrane helix</keyword>
<feature type="transmembrane region" description="Helical" evidence="1">
    <location>
        <begin position="163"/>
        <end position="186"/>
    </location>
</feature>
<dbReference type="GO" id="GO:0071111">
    <property type="term" value="F:cyclic-guanylate-specific phosphodiesterase activity"/>
    <property type="evidence" value="ECO:0007669"/>
    <property type="project" value="InterPro"/>
</dbReference>
<dbReference type="AlphaFoldDB" id="A0A1S1RLU7"/>
<dbReference type="NCBIfam" id="TIGR00254">
    <property type="entry name" value="GGDEF"/>
    <property type="match status" value="1"/>
</dbReference>
<dbReference type="InterPro" id="IPR035919">
    <property type="entry name" value="EAL_sf"/>
</dbReference>
<evidence type="ECO:0000313" key="4">
    <source>
        <dbReference type="EMBL" id="OHV47027.1"/>
    </source>
</evidence>
<evidence type="ECO:0000256" key="1">
    <source>
        <dbReference type="SAM" id="Phobius"/>
    </source>
</evidence>